<name>A0ABR7LMI9_9ACTN</name>
<dbReference type="EMBL" id="JABVEC010000005">
    <property type="protein sequence ID" value="MBC6465702.1"/>
    <property type="molecule type" value="Genomic_DNA"/>
</dbReference>
<keyword evidence="4" id="KW-1185">Reference proteome</keyword>
<evidence type="ECO:0000259" key="2">
    <source>
        <dbReference type="Pfam" id="PF13581"/>
    </source>
</evidence>
<dbReference type="InterPro" id="IPR036890">
    <property type="entry name" value="HATPase_C_sf"/>
</dbReference>
<dbReference type="Gene3D" id="3.30.565.10">
    <property type="entry name" value="Histidine kinase-like ATPase, C-terminal domain"/>
    <property type="match status" value="1"/>
</dbReference>
<proteinExistence type="predicted"/>
<keyword evidence="3" id="KW-0067">ATP-binding</keyword>
<reference evidence="3 4" key="1">
    <citation type="submission" date="2020-06" db="EMBL/GenBank/DDBJ databases">
        <title>Actinomadura xiongansis sp. nov., isolated from soil of Baiyangdian.</title>
        <authorList>
            <person name="Zhang X."/>
        </authorList>
    </citation>
    <scope>NUCLEOTIDE SEQUENCE [LARGE SCALE GENOMIC DNA]</scope>
    <source>
        <strain evidence="3 4">HBUM206468</strain>
    </source>
</reference>
<gene>
    <name evidence="3" type="ORF">HKK74_09355</name>
</gene>
<dbReference type="InterPro" id="IPR003594">
    <property type="entry name" value="HATPase_dom"/>
</dbReference>
<dbReference type="PANTHER" id="PTHR35526">
    <property type="entry name" value="ANTI-SIGMA-F FACTOR RSBW-RELATED"/>
    <property type="match status" value="1"/>
</dbReference>
<keyword evidence="3" id="KW-0547">Nucleotide-binding</keyword>
<keyword evidence="1" id="KW-0723">Serine/threonine-protein kinase</keyword>
<organism evidence="3 4">
    <name type="scientific">Actinomadura alba</name>
    <dbReference type="NCBI Taxonomy" id="406431"/>
    <lineage>
        <taxon>Bacteria</taxon>
        <taxon>Bacillati</taxon>
        <taxon>Actinomycetota</taxon>
        <taxon>Actinomycetes</taxon>
        <taxon>Streptosporangiales</taxon>
        <taxon>Thermomonosporaceae</taxon>
        <taxon>Actinomadura</taxon>
    </lineage>
</organism>
<evidence type="ECO:0000313" key="3">
    <source>
        <dbReference type="EMBL" id="MBC6465702.1"/>
    </source>
</evidence>
<comment type="caution">
    <text evidence="3">The sequence shown here is derived from an EMBL/GenBank/DDBJ whole genome shotgun (WGS) entry which is preliminary data.</text>
</comment>
<accession>A0ABR7LMI9</accession>
<dbReference type="InterPro" id="IPR050267">
    <property type="entry name" value="Anti-sigma-factor_SerPK"/>
</dbReference>
<dbReference type="CDD" id="cd16936">
    <property type="entry name" value="HATPase_RsbW-like"/>
    <property type="match status" value="1"/>
</dbReference>
<keyword evidence="1" id="KW-0808">Transferase</keyword>
<dbReference type="SUPFAM" id="SSF55874">
    <property type="entry name" value="ATPase domain of HSP90 chaperone/DNA topoisomerase II/histidine kinase"/>
    <property type="match status" value="1"/>
</dbReference>
<keyword evidence="1" id="KW-0418">Kinase</keyword>
<evidence type="ECO:0000313" key="4">
    <source>
        <dbReference type="Proteomes" id="UP000805614"/>
    </source>
</evidence>
<dbReference type="Pfam" id="PF13581">
    <property type="entry name" value="HATPase_c_2"/>
    <property type="match status" value="1"/>
</dbReference>
<protein>
    <submittedName>
        <fullName evidence="3">ATP-binding protein</fullName>
    </submittedName>
</protein>
<sequence>MLDCAFTSSSNRDRVDLPPGLSTAVEALTHDRGPALSFTVAPEPESVTFARHFTRTTLERWNMGHLVDDVGLVVTELVTNALRHSLPPRLAEPAGAIHLRLIWQSPYLLCGIQDTGHDLPCRREPDFIGETGRGLHIVESFSNMWGWARLSGGKVVWALFCPPVRSGEGAVRAVGG</sequence>
<feature type="domain" description="Histidine kinase/HSP90-like ATPase" evidence="2">
    <location>
        <begin position="41"/>
        <end position="157"/>
    </location>
</feature>
<dbReference type="PANTHER" id="PTHR35526:SF3">
    <property type="entry name" value="ANTI-SIGMA-F FACTOR RSBW"/>
    <property type="match status" value="1"/>
</dbReference>
<dbReference type="Proteomes" id="UP000805614">
    <property type="component" value="Unassembled WGS sequence"/>
</dbReference>
<evidence type="ECO:0000256" key="1">
    <source>
        <dbReference type="ARBA" id="ARBA00022527"/>
    </source>
</evidence>
<dbReference type="GO" id="GO:0005524">
    <property type="term" value="F:ATP binding"/>
    <property type="evidence" value="ECO:0007669"/>
    <property type="project" value="UniProtKB-KW"/>
</dbReference>